<evidence type="ECO:0000256" key="5">
    <source>
        <dbReference type="ARBA" id="ARBA00022801"/>
    </source>
</evidence>
<evidence type="ECO:0000256" key="3">
    <source>
        <dbReference type="ARBA" id="ARBA00012094"/>
    </source>
</evidence>
<evidence type="ECO:0000256" key="13">
    <source>
        <dbReference type="RuleBase" id="RU366008"/>
    </source>
</evidence>
<feature type="binding site" evidence="12">
    <location>
        <position position="116"/>
    </location>
    <ligand>
        <name>Ca(2+)</name>
        <dbReference type="ChEBI" id="CHEBI:29108"/>
    </ligand>
</feature>
<feature type="binding site" evidence="11">
    <location>
        <position position="233"/>
    </location>
    <ligand>
        <name>substrate</name>
    </ligand>
</feature>
<dbReference type="InterPro" id="IPR015377">
    <property type="entry name" value="Fumarylacetoacetase_N"/>
</dbReference>
<dbReference type="Gene3D" id="3.90.850.10">
    <property type="entry name" value="Fumarylacetoacetase-like, C-terminal domain"/>
    <property type="match status" value="1"/>
</dbReference>
<feature type="domain" description="Fumarylacetoacetase N-terminal" evidence="15">
    <location>
        <begin position="13"/>
        <end position="108"/>
    </location>
</feature>
<gene>
    <name evidence="16" type="ORF">N7450_003505</name>
</gene>
<accession>A0AAD6DY42</accession>
<evidence type="ECO:0000256" key="10">
    <source>
        <dbReference type="PIRSR" id="PIRSR605959-1"/>
    </source>
</evidence>
<evidence type="ECO:0000256" key="6">
    <source>
        <dbReference type="ARBA" id="ARBA00022837"/>
    </source>
</evidence>
<dbReference type="GO" id="GO:0006559">
    <property type="term" value="P:L-phenylalanine catabolic process"/>
    <property type="evidence" value="ECO:0007669"/>
    <property type="project" value="UniProtKB-UniRule"/>
</dbReference>
<dbReference type="Gene3D" id="2.30.30.230">
    <property type="entry name" value="Fumarylacetoacetase, N-terminal domain"/>
    <property type="match status" value="1"/>
</dbReference>
<feature type="binding site" evidence="12">
    <location>
        <position position="192"/>
    </location>
    <ligand>
        <name>Ca(2+)</name>
        <dbReference type="ChEBI" id="CHEBI:29108"/>
    </ligand>
</feature>
<feature type="domain" description="Fumarylacetoacetase-like C-terminal" evidence="14">
    <location>
        <begin position="114"/>
        <end position="395"/>
    </location>
</feature>
<keyword evidence="17" id="KW-1185">Reference proteome</keyword>
<evidence type="ECO:0000313" key="16">
    <source>
        <dbReference type="EMBL" id="KAJ5597047.1"/>
    </source>
</evidence>
<dbReference type="Pfam" id="PF01557">
    <property type="entry name" value="FAA_hydrolase"/>
    <property type="match status" value="1"/>
</dbReference>
<dbReference type="InterPro" id="IPR036462">
    <property type="entry name" value="Fumarylacetoacetase_N_sf"/>
</dbReference>
<evidence type="ECO:0000256" key="7">
    <source>
        <dbReference type="ARBA" id="ARBA00022842"/>
    </source>
</evidence>
<evidence type="ECO:0000256" key="11">
    <source>
        <dbReference type="PIRSR" id="PIRSR605959-2"/>
    </source>
</evidence>
<dbReference type="EC" id="3.7.1.2" evidence="3 13"/>
<dbReference type="SUPFAM" id="SSF63433">
    <property type="entry name" value="Fumarylacetoacetate hydrolase, FAH, N-terminal domain"/>
    <property type="match status" value="1"/>
</dbReference>
<feature type="binding site" evidence="12">
    <location>
        <position position="250"/>
    </location>
    <ligand>
        <name>Mg(2+)</name>
        <dbReference type="ChEBI" id="CHEBI:18420"/>
    </ligand>
</feature>
<feature type="binding site" evidence="12">
    <location>
        <position position="226"/>
    </location>
    <ligand>
        <name>Mg(2+)</name>
        <dbReference type="ChEBI" id="CHEBI:18420"/>
    </ligand>
</feature>
<evidence type="ECO:0000256" key="2">
    <source>
        <dbReference type="ARBA" id="ARBA00010211"/>
    </source>
</evidence>
<feature type="binding site" evidence="12">
    <location>
        <position position="194"/>
    </location>
    <ligand>
        <name>Ca(2+)</name>
        <dbReference type="ChEBI" id="CHEBI:29108"/>
    </ligand>
</feature>
<dbReference type="InterPro" id="IPR036663">
    <property type="entry name" value="Fumarylacetoacetase_C_sf"/>
</dbReference>
<feature type="binding site" evidence="11">
    <location>
        <position position="342"/>
    </location>
    <ligand>
        <name>substrate</name>
    </ligand>
</feature>
<comment type="catalytic activity">
    <reaction evidence="13">
        <text>4-fumarylacetoacetate + H2O = acetoacetate + fumarate + H(+)</text>
        <dbReference type="Rhea" id="RHEA:10244"/>
        <dbReference type="ChEBI" id="CHEBI:13705"/>
        <dbReference type="ChEBI" id="CHEBI:15377"/>
        <dbReference type="ChEBI" id="CHEBI:15378"/>
        <dbReference type="ChEBI" id="CHEBI:18034"/>
        <dbReference type="ChEBI" id="CHEBI:29806"/>
        <dbReference type="EC" id="3.7.1.2"/>
    </reaction>
</comment>
<comment type="caution">
    <text evidence="16">The sequence shown here is derived from an EMBL/GenBank/DDBJ whole genome shotgun (WGS) entry which is preliminary data.</text>
</comment>
<keyword evidence="4 12" id="KW-0479">Metal-binding</keyword>
<dbReference type="InterPro" id="IPR011234">
    <property type="entry name" value="Fumarylacetoacetase-like_C"/>
</dbReference>
<dbReference type="AlphaFoldDB" id="A0AAD6DY42"/>
<dbReference type="GO" id="GO:0046872">
    <property type="term" value="F:metal ion binding"/>
    <property type="evidence" value="ECO:0007669"/>
    <property type="project" value="UniProtKB-UniRule"/>
</dbReference>
<dbReference type="InterPro" id="IPR005959">
    <property type="entry name" value="Fumarylacetoacetase"/>
</dbReference>
<reference evidence="16 17" key="1">
    <citation type="journal article" date="2023" name="IMA Fungus">
        <title>Comparative genomic study of the Penicillium genus elucidates a diverse pangenome and 15 lateral gene transfer events.</title>
        <authorList>
            <person name="Petersen C."/>
            <person name="Sorensen T."/>
            <person name="Nielsen M.R."/>
            <person name="Sondergaard T.E."/>
            <person name="Sorensen J.L."/>
            <person name="Fitzpatrick D.A."/>
            <person name="Frisvad J.C."/>
            <person name="Nielsen K.L."/>
        </authorList>
    </citation>
    <scope>NUCLEOTIDE SEQUENCE [LARGE SCALE GENOMIC DNA]</scope>
    <source>
        <strain evidence="16 17">IBT 29057</strain>
    </source>
</reference>
<feature type="active site" description="Proton acceptor" evidence="10">
    <location>
        <position position="123"/>
    </location>
</feature>
<feature type="binding site" evidence="12">
    <location>
        <position position="246"/>
    </location>
    <ligand>
        <name>Mg(2+)</name>
        <dbReference type="ChEBI" id="CHEBI:18420"/>
    </ligand>
</feature>
<sequence>MSSPEYSDHFSLANIPFGVASSQIHSNPQCVTRLGNSVIFLVELQKSGVFSSVKGLPEGIFDKPSLNDYSALPRPIHRDVRKVLQETLQETLPAEFSEDISAVTLHLPMIVGGFTDFSCSVHHVRNAGRIIINDEKVPPGFFRFPIGYNGRASTVYVSGTPIVRPKGHFVDRSAPTETKPVIYGPSQAMDYELEVGVIIGNGVSRFRGLNARDADEHIFGMVLLNDWSSRDIQGFEMMPLGPLNGKSFGTSISPWVITLDALEPFLIPGPKPEVALASHLEDDLNKSSYKIDFKVEIMSGQHVTKVSESKFTDLHWNGRQMAAHLASSGADLRTGDILGTGTVSGPDEKNFGCLLETTKAGMEPITLTDGSERKFLLDGDIVRFTGVAGGTDSGVGFGECIGQLVAANI</sequence>
<proteinExistence type="inferred from homology"/>
<dbReference type="EMBL" id="JAQJAC010000002">
    <property type="protein sequence ID" value="KAJ5597047.1"/>
    <property type="molecule type" value="Genomic_DNA"/>
</dbReference>
<keyword evidence="8 13" id="KW-0828">Tyrosine catabolism</keyword>
<evidence type="ECO:0000256" key="12">
    <source>
        <dbReference type="PIRSR" id="PIRSR605959-3"/>
    </source>
</evidence>
<comment type="pathway">
    <text evidence="1 13">Amino-acid degradation; L-phenylalanine degradation; acetoacetate and fumarate from L-phenylalanine: step 6/6.</text>
</comment>
<dbReference type="Proteomes" id="UP001216150">
    <property type="component" value="Unassembled WGS sequence"/>
</dbReference>
<keyword evidence="6 12" id="KW-0106">Calcium</keyword>
<evidence type="ECO:0000256" key="9">
    <source>
        <dbReference type="ARBA" id="ARBA00023232"/>
    </source>
</evidence>
<evidence type="ECO:0000256" key="4">
    <source>
        <dbReference type="ARBA" id="ARBA00022723"/>
    </source>
</evidence>
<dbReference type="PANTHER" id="PTHR43069:SF5">
    <property type="entry name" value="FUMARYLACETOACETASE"/>
    <property type="match status" value="1"/>
</dbReference>
<dbReference type="Pfam" id="PF09298">
    <property type="entry name" value="FAA_hydrolase_N"/>
    <property type="match status" value="1"/>
</dbReference>
<evidence type="ECO:0000259" key="14">
    <source>
        <dbReference type="Pfam" id="PF01557"/>
    </source>
</evidence>
<feature type="binding site" evidence="12">
    <location>
        <position position="226"/>
    </location>
    <ligand>
        <name>Ca(2+)</name>
        <dbReference type="ChEBI" id="CHEBI:29108"/>
    </ligand>
</feature>
<comment type="cofactor">
    <cofactor evidence="13">
        <name>Mg(2+)</name>
        <dbReference type="ChEBI" id="CHEBI:18420"/>
    </cofactor>
    <cofactor evidence="13">
        <name>Ca(2+)</name>
        <dbReference type="ChEBI" id="CHEBI:29108"/>
    </cofactor>
</comment>
<keyword evidence="7 12" id="KW-0460">Magnesium</keyword>
<organism evidence="16 17">
    <name type="scientific">Penicillium hetheringtonii</name>
    <dbReference type="NCBI Taxonomy" id="911720"/>
    <lineage>
        <taxon>Eukaryota</taxon>
        <taxon>Fungi</taxon>
        <taxon>Dikarya</taxon>
        <taxon>Ascomycota</taxon>
        <taxon>Pezizomycotina</taxon>
        <taxon>Eurotiomycetes</taxon>
        <taxon>Eurotiomycetidae</taxon>
        <taxon>Eurotiales</taxon>
        <taxon>Aspergillaceae</taxon>
        <taxon>Penicillium</taxon>
    </lineage>
</organism>
<evidence type="ECO:0000256" key="1">
    <source>
        <dbReference type="ARBA" id="ARBA00004782"/>
    </source>
</evidence>
<dbReference type="SUPFAM" id="SSF56529">
    <property type="entry name" value="FAH"/>
    <property type="match status" value="1"/>
</dbReference>
<comment type="similarity">
    <text evidence="2 13">Belongs to the FAH family.</text>
</comment>
<dbReference type="GO" id="GO:0006572">
    <property type="term" value="P:L-tyrosine catabolic process"/>
    <property type="evidence" value="ECO:0007669"/>
    <property type="project" value="UniProtKB-UniRule"/>
</dbReference>
<evidence type="ECO:0000256" key="8">
    <source>
        <dbReference type="ARBA" id="ARBA00022878"/>
    </source>
</evidence>
<dbReference type="GO" id="GO:0004334">
    <property type="term" value="F:fumarylacetoacetase activity"/>
    <property type="evidence" value="ECO:0007669"/>
    <property type="project" value="UniProtKB-UniRule"/>
</dbReference>
<keyword evidence="9 13" id="KW-0585">Phenylalanine catabolism</keyword>
<evidence type="ECO:0000259" key="15">
    <source>
        <dbReference type="Pfam" id="PF09298"/>
    </source>
</evidence>
<keyword evidence="5 13" id="KW-0378">Hydrolase</keyword>
<name>A0AAD6DY42_9EURO</name>
<protein>
    <recommendedName>
        <fullName evidence="3 13">Fumarylacetoacetase</fullName>
        <ecNumber evidence="3 13">3.7.1.2</ecNumber>
    </recommendedName>
    <alternativeName>
        <fullName evidence="13">Fumarylacetoacetate hydrolase</fullName>
    </alternativeName>
</protein>
<dbReference type="GO" id="GO:1902000">
    <property type="term" value="P:homogentisate catabolic process"/>
    <property type="evidence" value="ECO:0007669"/>
    <property type="project" value="TreeGrafter"/>
</dbReference>
<evidence type="ECO:0000313" key="17">
    <source>
        <dbReference type="Proteomes" id="UP001216150"/>
    </source>
</evidence>
<dbReference type="PANTHER" id="PTHR43069">
    <property type="entry name" value="FUMARYLACETOACETASE"/>
    <property type="match status" value="1"/>
</dbReference>